<dbReference type="InterPro" id="IPR010978">
    <property type="entry name" value="tRNA-bd_arm"/>
</dbReference>
<keyword evidence="10 13" id="KW-0648">Protein biosynthesis</keyword>
<dbReference type="EC" id="6.1.1.20" evidence="13"/>
<dbReference type="GO" id="GO:0000287">
    <property type="term" value="F:magnesium ion binding"/>
    <property type="evidence" value="ECO:0007669"/>
    <property type="project" value="UniProtKB-UniRule"/>
</dbReference>
<name>A0A0G1KZ67_UNCK3</name>
<evidence type="ECO:0000256" key="8">
    <source>
        <dbReference type="ARBA" id="ARBA00022840"/>
    </source>
</evidence>
<dbReference type="GO" id="GO:0005737">
    <property type="term" value="C:cytoplasm"/>
    <property type="evidence" value="ECO:0007669"/>
    <property type="project" value="UniProtKB-SubCell"/>
</dbReference>
<evidence type="ECO:0000256" key="11">
    <source>
        <dbReference type="ARBA" id="ARBA00023146"/>
    </source>
</evidence>
<evidence type="ECO:0000256" key="7">
    <source>
        <dbReference type="ARBA" id="ARBA00022741"/>
    </source>
</evidence>
<dbReference type="FunFam" id="3.30.930.10:FF:000089">
    <property type="entry name" value="Phenylalanine--tRNA ligase alpha subunit"/>
    <property type="match status" value="1"/>
</dbReference>
<dbReference type="InterPro" id="IPR004529">
    <property type="entry name" value="Phe-tRNA-synth_IIc_asu"/>
</dbReference>
<evidence type="ECO:0000256" key="9">
    <source>
        <dbReference type="ARBA" id="ARBA00022842"/>
    </source>
</evidence>
<proteinExistence type="inferred from homology"/>
<comment type="cofactor">
    <cofactor evidence="13">
        <name>Mg(2+)</name>
        <dbReference type="ChEBI" id="CHEBI:18420"/>
    </cofactor>
    <text evidence="13">Binds 2 magnesium ions per tetramer.</text>
</comment>
<evidence type="ECO:0000256" key="5">
    <source>
        <dbReference type="ARBA" id="ARBA00022598"/>
    </source>
</evidence>
<dbReference type="InterPro" id="IPR022911">
    <property type="entry name" value="Phe_tRNA_ligase_alpha1_bac"/>
</dbReference>
<dbReference type="Pfam" id="PF01409">
    <property type="entry name" value="tRNA-synt_2d"/>
    <property type="match status" value="1"/>
</dbReference>
<dbReference type="NCBIfam" id="TIGR00468">
    <property type="entry name" value="pheS"/>
    <property type="match status" value="1"/>
</dbReference>
<keyword evidence="5 13" id="KW-0436">Ligase</keyword>
<evidence type="ECO:0000256" key="1">
    <source>
        <dbReference type="ARBA" id="ARBA00004496"/>
    </source>
</evidence>
<evidence type="ECO:0000313" key="16">
    <source>
        <dbReference type="Proteomes" id="UP000034752"/>
    </source>
</evidence>
<comment type="subunit">
    <text evidence="3 13">Tetramer of two alpha and two beta subunits.</text>
</comment>
<comment type="caution">
    <text evidence="15">The sequence shown here is derived from an EMBL/GenBank/DDBJ whole genome shotgun (WGS) entry which is preliminary data.</text>
</comment>
<keyword evidence="11 13" id="KW-0030">Aminoacyl-tRNA synthetase</keyword>
<evidence type="ECO:0000259" key="14">
    <source>
        <dbReference type="PROSITE" id="PS50862"/>
    </source>
</evidence>
<keyword evidence="9 13" id="KW-0460">Magnesium</keyword>
<dbReference type="InterPro" id="IPR006195">
    <property type="entry name" value="aa-tRNA-synth_II"/>
</dbReference>
<dbReference type="HAMAP" id="MF_00281">
    <property type="entry name" value="Phe_tRNA_synth_alpha1"/>
    <property type="match status" value="1"/>
</dbReference>
<organism evidence="15 16">
    <name type="scientific">candidate division Kazan bacterium GW2011_GWA1_44_22</name>
    <dbReference type="NCBI Taxonomy" id="1620410"/>
    <lineage>
        <taxon>Bacteria</taxon>
        <taxon>Bacteria division Kazan-3B-28</taxon>
    </lineage>
</organism>
<dbReference type="AlphaFoldDB" id="A0A0G1KZ67"/>
<dbReference type="InterPro" id="IPR002319">
    <property type="entry name" value="Phenylalanyl-tRNA_Synthase"/>
</dbReference>
<evidence type="ECO:0000256" key="2">
    <source>
        <dbReference type="ARBA" id="ARBA00010207"/>
    </source>
</evidence>
<gene>
    <name evidence="13" type="primary">pheS</name>
    <name evidence="15" type="ORF">VE96_C0002G0003</name>
</gene>
<dbReference type="EMBL" id="LCIJ01000002">
    <property type="protein sequence ID" value="KKT53159.1"/>
    <property type="molecule type" value="Genomic_DNA"/>
</dbReference>
<comment type="subcellular location">
    <subcellularLocation>
        <location evidence="1 13">Cytoplasm</location>
    </subcellularLocation>
</comment>
<dbReference type="InterPro" id="IPR045864">
    <property type="entry name" value="aa-tRNA-synth_II/BPL/LPL"/>
</dbReference>
<dbReference type="InterPro" id="IPR004188">
    <property type="entry name" value="Phe-tRNA_ligase_II_N"/>
</dbReference>
<dbReference type="Pfam" id="PF02912">
    <property type="entry name" value="Phe_tRNA-synt_N"/>
    <property type="match status" value="1"/>
</dbReference>
<dbReference type="GO" id="GO:0005524">
    <property type="term" value="F:ATP binding"/>
    <property type="evidence" value="ECO:0007669"/>
    <property type="project" value="UniProtKB-UniRule"/>
</dbReference>
<dbReference type="PATRIC" id="fig|1620410.3.peg.25"/>
<evidence type="ECO:0000256" key="3">
    <source>
        <dbReference type="ARBA" id="ARBA00011209"/>
    </source>
</evidence>
<reference evidence="15 16" key="1">
    <citation type="journal article" date="2015" name="Nature">
        <title>rRNA introns, odd ribosomes, and small enigmatic genomes across a large radiation of phyla.</title>
        <authorList>
            <person name="Brown C.T."/>
            <person name="Hug L.A."/>
            <person name="Thomas B.C."/>
            <person name="Sharon I."/>
            <person name="Castelle C.J."/>
            <person name="Singh A."/>
            <person name="Wilkins M.J."/>
            <person name="Williams K.H."/>
            <person name="Banfield J.F."/>
        </authorList>
    </citation>
    <scope>NUCLEOTIDE SEQUENCE [LARGE SCALE GENOMIC DNA]</scope>
</reference>
<keyword evidence="4 13" id="KW-0963">Cytoplasm</keyword>
<evidence type="ECO:0000256" key="12">
    <source>
        <dbReference type="ARBA" id="ARBA00049255"/>
    </source>
</evidence>
<comment type="catalytic activity">
    <reaction evidence="12 13">
        <text>tRNA(Phe) + L-phenylalanine + ATP = L-phenylalanyl-tRNA(Phe) + AMP + diphosphate + H(+)</text>
        <dbReference type="Rhea" id="RHEA:19413"/>
        <dbReference type="Rhea" id="RHEA-COMP:9668"/>
        <dbReference type="Rhea" id="RHEA-COMP:9699"/>
        <dbReference type="ChEBI" id="CHEBI:15378"/>
        <dbReference type="ChEBI" id="CHEBI:30616"/>
        <dbReference type="ChEBI" id="CHEBI:33019"/>
        <dbReference type="ChEBI" id="CHEBI:58095"/>
        <dbReference type="ChEBI" id="CHEBI:78442"/>
        <dbReference type="ChEBI" id="CHEBI:78531"/>
        <dbReference type="ChEBI" id="CHEBI:456215"/>
        <dbReference type="EC" id="6.1.1.20"/>
    </reaction>
</comment>
<evidence type="ECO:0000256" key="10">
    <source>
        <dbReference type="ARBA" id="ARBA00022917"/>
    </source>
</evidence>
<evidence type="ECO:0000256" key="13">
    <source>
        <dbReference type="HAMAP-Rule" id="MF_00281"/>
    </source>
</evidence>
<dbReference type="GO" id="GO:0000049">
    <property type="term" value="F:tRNA binding"/>
    <property type="evidence" value="ECO:0007669"/>
    <property type="project" value="InterPro"/>
</dbReference>
<accession>A0A0G1KZ67</accession>
<feature type="domain" description="Aminoacyl-transfer RNA synthetases class-II family profile" evidence="14">
    <location>
        <begin position="110"/>
        <end position="321"/>
    </location>
</feature>
<evidence type="ECO:0000256" key="4">
    <source>
        <dbReference type="ARBA" id="ARBA00022490"/>
    </source>
</evidence>
<dbReference type="Proteomes" id="UP000034752">
    <property type="component" value="Unassembled WGS sequence"/>
</dbReference>
<keyword evidence="8 13" id="KW-0067">ATP-binding</keyword>
<keyword evidence="7 13" id="KW-0547">Nucleotide-binding</keyword>
<evidence type="ECO:0000313" key="15">
    <source>
        <dbReference type="EMBL" id="KKT53159.1"/>
    </source>
</evidence>
<feature type="binding site" evidence="13">
    <location>
        <position position="257"/>
    </location>
    <ligand>
        <name>Mg(2+)</name>
        <dbReference type="ChEBI" id="CHEBI:18420"/>
        <note>shared with beta subunit</note>
    </ligand>
</feature>
<dbReference type="PANTHER" id="PTHR11538:SF41">
    <property type="entry name" value="PHENYLALANINE--TRNA LIGASE, MITOCHONDRIAL"/>
    <property type="match status" value="1"/>
</dbReference>
<dbReference type="PROSITE" id="PS50862">
    <property type="entry name" value="AA_TRNA_LIGASE_II"/>
    <property type="match status" value="1"/>
</dbReference>
<dbReference type="SUPFAM" id="SSF46589">
    <property type="entry name" value="tRNA-binding arm"/>
    <property type="match status" value="1"/>
</dbReference>
<comment type="similarity">
    <text evidence="2 13">Belongs to the class-II aminoacyl-tRNA synthetase family. Phe-tRNA synthetase alpha subunit type 1 subfamily.</text>
</comment>
<dbReference type="Gene3D" id="3.30.930.10">
    <property type="entry name" value="Bira Bifunctional Protein, Domain 2"/>
    <property type="match status" value="1"/>
</dbReference>
<evidence type="ECO:0000256" key="6">
    <source>
        <dbReference type="ARBA" id="ARBA00022723"/>
    </source>
</evidence>
<protein>
    <recommendedName>
        <fullName evidence="13">Phenylalanine--tRNA ligase alpha subunit</fullName>
        <ecNumber evidence="13">6.1.1.20</ecNumber>
    </recommendedName>
    <alternativeName>
        <fullName evidence="13">Phenylalanyl-tRNA synthetase alpha subunit</fullName>
        <shortName evidence="13">PheRS</shortName>
    </alternativeName>
</protein>
<dbReference type="GO" id="GO:0006432">
    <property type="term" value="P:phenylalanyl-tRNA aminoacylation"/>
    <property type="evidence" value="ECO:0007669"/>
    <property type="project" value="UniProtKB-UniRule"/>
</dbReference>
<dbReference type="CDD" id="cd00496">
    <property type="entry name" value="PheRS_alpha_core"/>
    <property type="match status" value="1"/>
</dbReference>
<keyword evidence="6 13" id="KW-0479">Metal-binding</keyword>
<dbReference type="PANTHER" id="PTHR11538">
    <property type="entry name" value="PHENYLALANYL-TRNA SYNTHETASE"/>
    <property type="match status" value="1"/>
</dbReference>
<dbReference type="SUPFAM" id="SSF55681">
    <property type="entry name" value="Class II aaRS and biotin synthetases"/>
    <property type="match status" value="1"/>
</dbReference>
<dbReference type="GO" id="GO:0004826">
    <property type="term" value="F:phenylalanine-tRNA ligase activity"/>
    <property type="evidence" value="ECO:0007669"/>
    <property type="project" value="UniProtKB-UniRule"/>
</dbReference>
<sequence length="342" mass="38253">MGEQIKKILETAESAIALCADELALQLAEAKFLGRKSQLAELMSNLSGLSPEERKTAGMLLNEAKQTIAELVAKKRAELGLVKQKLALSRDVTLPGIRPEIGHLSPLTYINRELVDIFKELGFEVAEGPEAETESNNFDLLNIPANHPARDQWDTFWLKQVKDGNDNTLLRTHTSPVQIRFMLAHQPPIRIIAPGRAFRYEAEDATHSAVFSQIEGLMIDKEINVAHLKATVLHFVRRILGEERNIRLRPSFFPFTEPSFEVDVSCGLCEGKGCKSCSHKGWLELMGAGMVHPQVLRNVGIDPEVYSGFAFGAGIERLTMLKYGITDIRLFLNGDMRFIKQF</sequence>